<protein>
    <submittedName>
        <fullName evidence="1">Uncharacterized protein</fullName>
    </submittedName>
</protein>
<keyword evidence="1" id="KW-0614">Plasmid</keyword>
<accession>A0A9P1K1N9</accession>
<dbReference type="Proteomes" id="UP000007319">
    <property type="component" value="Plasmid AZOBR_p5"/>
</dbReference>
<gene>
    <name evidence="1" type="ORF">AZOBR_p50116</name>
</gene>
<dbReference type="AlphaFoldDB" id="A0A9P1K1N9"/>
<reference evidence="1 2" key="1">
    <citation type="journal article" date="2011" name="PLoS Genet.">
        <title>Azospirillum genomes reveal transition of bacteria from aquatic to terrestrial environments.</title>
        <authorList>
            <person name="Wisniewski-Dye F."/>
            <person name="Borziak K."/>
            <person name="Khalsa-Moyers G."/>
            <person name="Alexandre G."/>
            <person name="Sukharnikov L.O."/>
            <person name="Wuichet K."/>
            <person name="Hurst G.B."/>
            <person name="McDonald W.H."/>
            <person name="Robertson J.S."/>
            <person name="Barbe V."/>
            <person name="Calteau A."/>
            <person name="Rouy Z."/>
            <person name="Mangenot S."/>
            <person name="Prigent-Combaret C."/>
            <person name="Normand P."/>
            <person name="Boyer M."/>
            <person name="Siguier P."/>
            <person name="Dessaux Y."/>
            <person name="Elmerich C."/>
            <person name="Condemine G."/>
            <person name="Krishnen G."/>
            <person name="Kennedy I."/>
            <person name="Paterson A.H."/>
            <person name="Gonzalez V."/>
            <person name="Mavingui P."/>
            <person name="Zhulin I.B."/>
        </authorList>
    </citation>
    <scope>NUCLEOTIDE SEQUENCE [LARGE SCALE GENOMIC DNA]</scope>
    <source>
        <strain evidence="1 2">Sp245</strain>
    </source>
</reference>
<proteinExistence type="predicted"/>
<evidence type="ECO:0000313" key="1">
    <source>
        <dbReference type="EMBL" id="CCD03886.1"/>
    </source>
</evidence>
<organism evidence="1 2">
    <name type="scientific">Azospirillum baldaniorum</name>
    <dbReference type="NCBI Taxonomy" id="1064539"/>
    <lineage>
        <taxon>Bacteria</taxon>
        <taxon>Pseudomonadati</taxon>
        <taxon>Pseudomonadota</taxon>
        <taxon>Alphaproteobacteria</taxon>
        <taxon>Rhodospirillales</taxon>
        <taxon>Azospirillaceae</taxon>
        <taxon>Azospirillum</taxon>
    </lineage>
</organism>
<name>A0A9P1K1N9_9PROT</name>
<evidence type="ECO:0000313" key="2">
    <source>
        <dbReference type="Proteomes" id="UP000007319"/>
    </source>
</evidence>
<keyword evidence="2" id="KW-1185">Reference proteome</keyword>
<sequence length="336" mass="34548">MTAWWRRAVGGAGRLLMRAAGEPRGEVEKDHGGGPPQSGMAGVGRRAVPALLLGVGATALFAKPAQAVCCPPTVYDPMVDASVQGVNATLKGVIDKLAEIRALQSQMLDGQGRGSSVADLAPEVQSMLKSVLGGAGAVSLGALGGTARTASSTSMPLNLQRGLTAFQGEPSTVFKTPADGAVRSRQCFAPPAGSDLAGIERVQRRRVAEGRNAAFDGLGTAYHGIASSQAGNERLAQLSDGMNNAASERAQNAAIGAALIGLLEESQTTNRLLAALLRIHAAEALRREDIGPGLQALVGGCVSGATASGAVRPDPGRLLVRRVRRPSPPEDRRRYG</sequence>
<dbReference type="KEGG" id="abs:AZOBR_p50116"/>
<dbReference type="EMBL" id="HE577332">
    <property type="protein sequence ID" value="CCD03886.1"/>
    <property type="molecule type" value="Genomic_DNA"/>
</dbReference>
<geneLocation type="plasmid" evidence="1 2">
    <name>AZOBR_p5</name>
</geneLocation>